<organism evidence="2 3">
    <name type="scientific">Smittium culicis</name>
    <dbReference type="NCBI Taxonomy" id="133412"/>
    <lineage>
        <taxon>Eukaryota</taxon>
        <taxon>Fungi</taxon>
        <taxon>Fungi incertae sedis</taxon>
        <taxon>Zoopagomycota</taxon>
        <taxon>Kickxellomycotina</taxon>
        <taxon>Harpellomycetes</taxon>
        <taxon>Harpellales</taxon>
        <taxon>Legeriomycetaceae</taxon>
        <taxon>Smittium</taxon>
    </lineage>
</organism>
<protein>
    <submittedName>
        <fullName evidence="2">Uncharacterized protein</fullName>
    </submittedName>
</protein>
<sequence length="98" mass="11320">MSHHRFFSKEKEKKNSSRKTSNPINSIPVRRIRLKSNSFPPAANMAPQCRKAALEGGGQRWRNFFYDFDPNLCLYAVLRLQLSEFLYGKIVPALVYNG</sequence>
<reference evidence="3" key="1">
    <citation type="submission" date="2017-01" db="EMBL/GenBank/DDBJ databases">
        <authorList>
            <person name="Wang Y."/>
            <person name="White M."/>
            <person name="Kvist S."/>
            <person name="Moncalvo J.-M."/>
        </authorList>
    </citation>
    <scope>NUCLEOTIDE SEQUENCE [LARGE SCALE GENOMIC DNA]</scope>
    <source>
        <strain evidence="3">ID-206-W2</strain>
    </source>
</reference>
<dbReference type="AlphaFoldDB" id="A0A1R1YM14"/>
<comment type="caution">
    <text evidence="2">The sequence shown here is derived from an EMBL/GenBank/DDBJ whole genome shotgun (WGS) entry which is preliminary data.</text>
</comment>
<evidence type="ECO:0000313" key="3">
    <source>
        <dbReference type="Proteomes" id="UP000187429"/>
    </source>
</evidence>
<evidence type="ECO:0000256" key="1">
    <source>
        <dbReference type="SAM" id="MobiDB-lite"/>
    </source>
</evidence>
<gene>
    <name evidence="2" type="ORF">AYI69_g2574</name>
</gene>
<dbReference type="EMBL" id="LSSM01000757">
    <property type="protein sequence ID" value="OMJ27967.1"/>
    <property type="molecule type" value="Genomic_DNA"/>
</dbReference>
<dbReference type="Proteomes" id="UP000187429">
    <property type="component" value="Unassembled WGS sequence"/>
</dbReference>
<name>A0A1R1YM14_9FUNG</name>
<evidence type="ECO:0000313" key="2">
    <source>
        <dbReference type="EMBL" id="OMJ27967.1"/>
    </source>
</evidence>
<accession>A0A1R1YM14</accession>
<keyword evidence="3" id="KW-1185">Reference proteome</keyword>
<feature type="region of interest" description="Disordered" evidence="1">
    <location>
        <begin position="1"/>
        <end position="26"/>
    </location>
</feature>
<proteinExistence type="predicted"/>